<dbReference type="InParanoid" id="D7FSM9"/>
<feature type="transmembrane region" description="Helical" evidence="4">
    <location>
        <begin position="38"/>
        <end position="56"/>
    </location>
</feature>
<dbReference type="OrthoDB" id="6132182at2759"/>
<proteinExistence type="predicted"/>
<keyword evidence="4" id="KW-0472">Membrane</keyword>
<evidence type="ECO:0000256" key="1">
    <source>
        <dbReference type="ARBA" id="ARBA00022723"/>
    </source>
</evidence>
<feature type="compositionally biased region" description="Basic and acidic residues" evidence="3">
    <location>
        <begin position="703"/>
        <end position="716"/>
    </location>
</feature>
<evidence type="ECO:0000313" key="7">
    <source>
        <dbReference type="Proteomes" id="UP000002630"/>
    </source>
</evidence>
<dbReference type="EMBL" id="FN649743">
    <property type="protein sequence ID" value="CBJ31170.1"/>
    <property type="molecule type" value="Genomic_DNA"/>
</dbReference>
<dbReference type="PANTHER" id="PTHR11474:SF126">
    <property type="entry name" value="TYROSINASE-LIKE PROTEIN TYR-1-RELATED"/>
    <property type="match status" value="1"/>
</dbReference>
<protein>
    <submittedName>
        <fullName evidence="6">Tyrosinase-like protein 2</fullName>
    </submittedName>
</protein>
<evidence type="ECO:0000256" key="3">
    <source>
        <dbReference type="SAM" id="MobiDB-lite"/>
    </source>
</evidence>
<evidence type="ECO:0000259" key="5">
    <source>
        <dbReference type="Pfam" id="PF00264"/>
    </source>
</evidence>
<organism evidence="6 7">
    <name type="scientific">Ectocarpus siliculosus</name>
    <name type="common">Brown alga</name>
    <name type="synonym">Conferva siliculosa</name>
    <dbReference type="NCBI Taxonomy" id="2880"/>
    <lineage>
        <taxon>Eukaryota</taxon>
        <taxon>Sar</taxon>
        <taxon>Stramenopiles</taxon>
        <taxon>Ochrophyta</taxon>
        <taxon>PX clade</taxon>
        <taxon>Phaeophyceae</taxon>
        <taxon>Ectocarpales</taxon>
        <taxon>Ectocarpaceae</taxon>
        <taxon>Ectocarpus</taxon>
    </lineage>
</organism>
<keyword evidence="7" id="KW-1185">Reference proteome</keyword>
<dbReference type="STRING" id="2880.D7FSM9"/>
<evidence type="ECO:0000313" key="6">
    <source>
        <dbReference type="EMBL" id="CBJ31170.1"/>
    </source>
</evidence>
<feature type="region of interest" description="Disordered" evidence="3">
    <location>
        <begin position="702"/>
        <end position="740"/>
    </location>
</feature>
<dbReference type="SUPFAM" id="SSF48056">
    <property type="entry name" value="Di-copper centre-containing domain"/>
    <property type="match status" value="2"/>
</dbReference>
<dbReference type="Proteomes" id="UP000002630">
    <property type="component" value="Linkage Group LG18"/>
</dbReference>
<dbReference type="InterPro" id="IPR050316">
    <property type="entry name" value="Tyrosinase/Hemocyanin"/>
</dbReference>
<evidence type="ECO:0000256" key="4">
    <source>
        <dbReference type="SAM" id="Phobius"/>
    </source>
</evidence>
<evidence type="ECO:0000256" key="2">
    <source>
        <dbReference type="ARBA" id="ARBA00023008"/>
    </source>
</evidence>
<feature type="compositionally biased region" description="Gly residues" evidence="3">
    <location>
        <begin position="621"/>
        <end position="630"/>
    </location>
</feature>
<reference evidence="6 7" key="1">
    <citation type="journal article" date="2010" name="Nature">
        <title>The Ectocarpus genome and the independent evolution of multicellularity in brown algae.</title>
        <authorList>
            <person name="Cock J.M."/>
            <person name="Sterck L."/>
            <person name="Rouze P."/>
            <person name="Scornet D."/>
            <person name="Allen A.E."/>
            <person name="Amoutzias G."/>
            <person name="Anthouard V."/>
            <person name="Artiguenave F."/>
            <person name="Aury J.M."/>
            <person name="Badger J.H."/>
            <person name="Beszteri B."/>
            <person name="Billiau K."/>
            <person name="Bonnet E."/>
            <person name="Bothwell J.H."/>
            <person name="Bowler C."/>
            <person name="Boyen C."/>
            <person name="Brownlee C."/>
            <person name="Carrano C.J."/>
            <person name="Charrier B."/>
            <person name="Cho G.Y."/>
            <person name="Coelho S.M."/>
            <person name="Collen J."/>
            <person name="Corre E."/>
            <person name="Da Silva C."/>
            <person name="Delage L."/>
            <person name="Delaroque N."/>
            <person name="Dittami S.M."/>
            <person name="Doulbeau S."/>
            <person name="Elias M."/>
            <person name="Farnham G."/>
            <person name="Gachon C.M."/>
            <person name="Gschloessl B."/>
            <person name="Heesch S."/>
            <person name="Jabbari K."/>
            <person name="Jubin C."/>
            <person name="Kawai H."/>
            <person name="Kimura K."/>
            <person name="Kloareg B."/>
            <person name="Kupper F.C."/>
            <person name="Lang D."/>
            <person name="Le Bail A."/>
            <person name="Leblanc C."/>
            <person name="Lerouge P."/>
            <person name="Lohr M."/>
            <person name="Lopez P.J."/>
            <person name="Martens C."/>
            <person name="Maumus F."/>
            <person name="Michel G."/>
            <person name="Miranda-Saavedra D."/>
            <person name="Morales J."/>
            <person name="Moreau H."/>
            <person name="Motomura T."/>
            <person name="Nagasato C."/>
            <person name="Napoli C.A."/>
            <person name="Nelson D.R."/>
            <person name="Nyvall-Collen P."/>
            <person name="Peters A.F."/>
            <person name="Pommier C."/>
            <person name="Potin P."/>
            <person name="Poulain J."/>
            <person name="Quesneville H."/>
            <person name="Read B."/>
            <person name="Rensing S.A."/>
            <person name="Ritter A."/>
            <person name="Rousvoal S."/>
            <person name="Samanta M."/>
            <person name="Samson G."/>
            <person name="Schroeder D.C."/>
            <person name="Segurens B."/>
            <person name="Strittmatter M."/>
            <person name="Tonon T."/>
            <person name="Tregear J.W."/>
            <person name="Valentin K."/>
            <person name="von Dassow P."/>
            <person name="Yamagishi T."/>
            <person name="Van de Peer Y."/>
            <person name="Wincker P."/>
        </authorList>
    </citation>
    <scope>NUCLEOTIDE SEQUENCE [LARGE SCALE GENOMIC DNA]</scope>
    <source>
        <strain evidence="7">Ec32 / CCAP1310/4</strain>
    </source>
</reference>
<keyword evidence="4" id="KW-1133">Transmembrane helix</keyword>
<feature type="region of interest" description="Disordered" evidence="3">
    <location>
        <begin position="621"/>
        <end position="641"/>
    </location>
</feature>
<name>D7FSM9_ECTSI</name>
<dbReference type="GO" id="GO:0016491">
    <property type="term" value="F:oxidoreductase activity"/>
    <property type="evidence" value="ECO:0007669"/>
    <property type="project" value="InterPro"/>
</dbReference>
<dbReference type="OMA" id="WEINGEF"/>
<dbReference type="InterPro" id="IPR002227">
    <property type="entry name" value="Tyrosinase_Cu-bd"/>
</dbReference>
<dbReference type="GO" id="GO:0046872">
    <property type="term" value="F:metal ion binding"/>
    <property type="evidence" value="ECO:0007669"/>
    <property type="project" value="UniProtKB-KW"/>
</dbReference>
<dbReference type="Pfam" id="PF00264">
    <property type="entry name" value="Tyrosinase"/>
    <property type="match status" value="1"/>
</dbReference>
<dbReference type="EMBL" id="FN648417">
    <property type="protein sequence ID" value="CBJ31170.1"/>
    <property type="molecule type" value="Genomic_DNA"/>
</dbReference>
<accession>D7FSM9</accession>
<dbReference type="AlphaFoldDB" id="D7FSM9"/>
<sequence length="740" mass="81966">MPSAACGSQLCGGRSHRYASLDPPALTWRHRCHRWHRFVVFVPVAAAVTIFSLHVLPPLGNGGADAPRANTEAAAGETRFSAVVVDGVKVKVCNSYDEGTGMGILESLERRPNKSDGFAEPYRATTLQIEAWPGTLPAVESEEFRWEINGEFVGVGVTIETFFETVGIHQCTVTSYPDGGRHEFEVTVKYVRREIRDLTDRDREAFFNAVSVLQRVPSVVGREIYGDKYYSMDYFTRMHLYGGGDKICDHWHEGTGFMNAHMGFTLMFEQALQSVNPSIAVPYWDFTIEGTPDGDSPTFRSSSVFSDDWFGTTTPENGARVPDRGRFGFVPVMTNASEYSRITNAYGMLRSVWNSDSTPFMTRYDGLFEYYNNRKPAGCRQYRDALDHDDWMSLSAALGTSAHGHIHEIVGGAWSMEAGVVARRTTDLVLPFLHVVQIYTKKLWRADYLVCPESCSNNAPWMECQCSCDATAMAGKSPLEVLKDAGLLSGSSFFYDKHLKLIENLDAATQEGTLAGYTAEESEDIFHEALRVMCTPSVVGTFYEATSTIDPIFWVIHPTIERLWQLRRLQDDTFDDTWVPSESVCFGHNPGDTLPFHDMFASSRDASSSVLEASSLAGVGGTARQGGVGSGQQETGIGLRGGRVTGGMALSPKKYYTNAELYHLLDPNGDEVPYVYDNFEWPHCDLAATRLVLGNVSLLRPEGASRGHTRQEESSRQRRYHGGSSPASAGRMMDAYHEGV</sequence>
<keyword evidence="1" id="KW-0479">Metal-binding</keyword>
<dbReference type="InterPro" id="IPR008922">
    <property type="entry name" value="Di-copper_centre_dom_sf"/>
</dbReference>
<keyword evidence="4" id="KW-0812">Transmembrane</keyword>
<keyword evidence="2" id="KW-0186">Copper</keyword>
<dbReference type="eggNOG" id="ENOG502SBDH">
    <property type="taxonomic scope" value="Eukaryota"/>
</dbReference>
<dbReference type="PANTHER" id="PTHR11474">
    <property type="entry name" value="TYROSINASE FAMILY MEMBER"/>
    <property type="match status" value="1"/>
</dbReference>
<gene>
    <name evidence="6" type="ORF">Esi_0237_0002</name>
</gene>
<dbReference type="Gene3D" id="1.10.1280.10">
    <property type="entry name" value="Di-copper center containing domain from catechol oxidase"/>
    <property type="match status" value="1"/>
</dbReference>
<feature type="domain" description="Tyrosinase copper-binding" evidence="5">
    <location>
        <begin position="231"/>
        <end position="415"/>
    </location>
</feature>